<evidence type="ECO:0000256" key="6">
    <source>
        <dbReference type="SAM" id="SignalP"/>
    </source>
</evidence>
<evidence type="ECO:0000256" key="2">
    <source>
        <dbReference type="ARBA" id="ARBA00005466"/>
    </source>
</evidence>
<comment type="caution">
    <text evidence="8">The sequence shown here is derived from an EMBL/GenBank/DDBJ whole genome shotgun (WGS) entry which is preliminary data.</text>
</comment>
<reference evidence="8 9" key="1">
    <citation type="submission" date="2020-01" db="EMBL/GenBank/DDBJ databases">
        <authorList>
            <consortium name="DOE Joint Genome Institute"/>
            <person name="Haridas S."/>
            <person name="Albert R."/>
            <person name="Binder M."/>
            <person name="Bloem J."/>
            <person name="Labutti K."/>
            <person name="Salamov A."/>
            <person name="Andreopoulos B."/>
            <person name="Baker S.E."/>
            <person name="Barry K."/>
            <person name="Bills G."/>
            <person name="Bluhm B.H."/>
            <person name="Cannon C."/>
            <person name="Castanera R."/>
            <person name="Culley D.E."/>
            <person name="Daum C."/>
            <person name="Ezra D."/>
            <person name="Gonzalez J.B."/>
            <person name="Henrissat B."/>
            <person name="Kuo A."/>
            <person name="Liang C."/>
            <person name="Lipzen A."/>
            <person name="Lutzoni F."/>
            <person name="Magnuson J."/>
            <person name="Mondo S."/>
            <person name="Nolan M."/>
            <person name="Ohm R."/>
            <person name="Pangilinan J."/>
            <person name="Park H.-J.H."/>
            <person name="Ramirez L."/>
            <person name="Alfaro M."/>
            <person name="Sun H."/>
            <person name="Tritt A."/>
            <person name="Yoshinaga Y."/>
            <person name="Zwiers L.-H.L."/>
            <person name="Turgeon B.G."/>
            <person name="Goodwin S.B."/>
            <person name="Spatafora J.W."/>
            <person name="Crous P.W."/>
            <person name="Grigoriev I.V."/>
        </authorList>
    </citation>
    <scope>NUCLEOTIDE SEQUENCE [LARGE SCALE GENOMIC DNA]</scope>
    <source>
        <strain evidence="8 9">CBS 611.86</strain>
    </source>
</reference>
<dbReference type="AlphaFoldDB" id="A0A7C8MA29"/>
<dbReference type="PANTHER" id="PTHR42973:SF39">
    <property type="entry name" value="FAD-BINDING PCMH-TYPE DOMAIN-CONTAINING PROTEIN"/>
    <property type="match status" value="1"/>
</dbReference>
<dbReference type="InterPro" id="IPR036318">
    <property type="entry name" value="FAD-bd_PCMH-like_sf"/>
</dbReference>
<dbReference type="SUPFAM" id="SSF56176">
    <property type="entry name" value="FAD-binding/transporter-associated domain-like"/>
    <property type="match status" value="1"/>
</dbReference>
<dbReference type="Pfam" id="PF01565">
    <property type="entry name" value="FAD_binding_4"/>
    <property type="match status" value="1"/>
</dbReference>
<dbReference type="OrthoDB" id="9983560at2759"/>
<dbReference type="InterPro" id="IPR016166">
    <property type="entry name" value="FAD-bd_PCMH"/>
</dbReference>
<accession>A0A7C8MA29</accession>
<keyword evidence="5" id="KW-0560">Oxidoreductase</keyword>
<dbReference type="InterPro" id="IPR016169">
    <property type="entry name" value="FAD-bd_PCMH_sub2"/>
</dbReference>
<comment type="similarity">
    <text evidence="2">Belongs to the oxygen-dependent FAD-linked oxidoreductase family.</text>
</comment>
<keyword evidence="9" id="KW-1185">Reference proteome</keyword>
<evidence type="ECO:0000256" key="4">
    <source>
        <dbReference type="ARBA" id="ARBA00022827"/>
    </source>
</evidence>
<dbReference type="InterPro" id="IPR006094">
    <property type="entry name" value="Oxid_FAD_bind_N"/>
</dbReference>
<evidence type="ECO:0000259" key="7">
    <source>
        <dbReference type="PROSITE" id="PS51387"/>
    </source>
</evidence>
<dbReference type="InterPro" id="IPR012951">
    <property type="entry name" value="BBE"/>
</dbReference>
<evidence type="ECO:0000256" key="5">
    <source>
        <dbReference type="ARBA" id="ARBA00023002"/>
    </source>
</evidence>
<dbReference type="PANTHER" id="PTHR42973">
    <property type="entry name" value="BINDING OXIDOREDUCTASE, PUTATIVE (AFU_ORTHOLOGUE AFUA_1G17690)-RELATED"/>
    <property type="match status" value="1"/>
</dbReference>
<comment type="cofactor">
    <cofactor evidence="1">
        <name>FAD</name>
        <dbReference type="ChEBI" id="CHEBI:57692"/>
    </cofactor>
</comment>
<keyword evidence="4" id="KW-0274">FAD</keyword>
<evidence type="ECO:0000256" key="3">
    <source>
        <dbReference type="ARBA" id="ARBA00022630"/>
    </source>
</evidence>
<sequence length="573" mass="62499">MHSHSLPNILFLVTIIPAVAIGSYAAPQCRTIPEDASWPAQSAWRALNESVDGRLISVAPIAAPCHTTLFGQPNPEYDSGKCDILRNTWFLPETHLTSSSSAMAYPFSNNSCSPFLGPDLSCNIGFHNSYAINASGAVDFQKAIAFVKEHNIRLTIRNTGHDYLGKSTGAHSLAIWTHYMKDIKLIPQYKSLAYSGPAIELHAGVEVHEAYAFADANRLVVVGGNCPTVGIAGGYSQGGGHGPFASKFGLAADQVLEWQLVTSAGELITATPFEYPDLFWALRGGGGSTYGAVVSMTVKAFPDMHVSTAHITLLKSGTNADALYDVVRTFLKNLPKVVDRGVMVTWIAAPFGFMVSPAFAPGLHKEELDSLLKPTVDKLKKLNLTYQYSSTEFNTFLSGYKSLPNSWNVSDYNLGGRLIPRSLVEQDLESILSAIRYISENAFMSGVSFNAQHGVSDPDEVGVNPYMRQSLFNIAVGTPINYTDWSATKAAQDRITNDLLPRLEKLTPNGGAYLNEADFQAPDFKSLFYGAHYDMLESIKARYDPLDMFYAKTAVGSDRWTQQANGRLCRTAN</sequence>
<dbReference type="InterPro" id="IPR050416">
    <property type="entry name" value="FAD-linked_Oxidoreductase"/>
</dbReference>
<organism evidence="8 9">
    <name type="scientific">Massariosphaeria phaeospora</name>
    <dbReference type="NCBI Taxonomy" id="100035"/>
    <lineage>
        <taxon>Eukaryota</taxon>
        <taxon>Fungi</taxon>
        <taxon>Dikarya</taxon>
        <taxon>Ascomycota</taxon>
        <taxon>Pezizomycotina</taxon>
        <taxon>Dothideomycetes</taxon>
        <taxon>Pleosporomycetidae</taxon>
        <taxon>Pleosporales</taxon>
        <taxon>Pleosporales incertae sedis</taxon>
        <taxon>Massariosphaeria</taxon>
    </lineage>
</organism>
<proteinExistence type="inferred from homology"/>
<dbReference type="Gene3D" id="3.30.465.10">
    <property type="match status" value="2"/>
</dbReference>
<dbReference type="GO" id="GO:0071949">
    <property type="term" value="F:FAD binding"/>
    <property type="evidence" value="ECO:0007669"/>
    <property type="project" value="InterPro"/>
</dbReference>
<dbReference type="PROSITE" id="PS51387">
    <property type="entry name" value="FAD_PCMH"/>
    <property type="match status" value="1"/>
</dbReference>
<protein>
    <submittedName>
        <fullName evidence="8">FAD/FMN-containing isoamyl alcohol oxidase MreA</fullName>
    </submittedName>
</protein>
<evidence type="ECO:0000313" key="8">
    <source>
        <dbReference type="EMBL" id="KAF2870143.1"/>
    </source>
</evidence>
<evidence type="ECO:0000256" key="1">
    <source>
        <dbReference type="ARBA" id="ARBA00001974"/>
    </source>
</evidence>
<dbReference type="Proteomes" id="UP000481861">
    <property type="component" value="Unassembled WGS sequence"/>
</dbReference>
<dbReference type="Pfam" id="PF08031">
    <property type="entry name" value="BBE"/>
    <property type="match status" value="1"/>
</dbReference>
<dbReference type="EMBL" id="JAADJZ010000014">
    <property type="protein sequence ID" value="KAF2870143.1"/>
    <property type="molecule type" value="Genomic_DNA"/>
</dbReference>
<dbReference type="GO" id="GO:0016491">
    <property type="term" value="F:oxidoreductase activity"/>
    <property type="evidence" value="ECO:0007669"/>
    <property type="project" value="UniProtKB-KW"/>
</dbReference>
<gene>
    <name evidence="8" type="ORF">BDV95DRAFT_496884</name>
</gene>
<feature type="domain" description="FAD-binding PCMH-type" evidence="7">
    <location>
        <begin position="123"/>
        <end position="303"/>
    </location>
</feature>
<evidence type="ECO:0000313" key="9">
    <source>
        <dbReference type="Proteomes" id="UP000481861"/>
    </source>
</evidence>
<feature type="signal peptide" evidence="6">
    <location>
        <begin position="1"/>
        <end position="25"/>
    </location>
</feature>
<keyword evidence="6" id="KW-0732">Signal</keyword>
<keyword evidence="3" id="KW-0285">Flavoprotein</keyword>
<name>A0A7C8MA29_9PLEO</name>
<feature type="chain" id="PRO_5028903987" evidence="6">
    <location>
        <begin position="26"/>
        <end position="573"/>
    </location>
</feature>